<name>A0A7Y1MUY4_9PSED</name>
<reference evidence="2 3" key="1">
    <citation type="journal article" date="2020" name="Front. Microbiol.">
        <title>Genetic Organization of the aprX-lipA2 Operon Affects the Proteolytic Potential of Pseudomonas Species in Milk.</title>
        <authorList>
            <person name="Maier C."/>
            <person name="Huptas C."/>
            <person name="von Neubeck M."/>
            <person name="Scherer S."/>
            <person name="Wenning M."/>
            <person name="Lucking G."/>
        </authorList>
    </citation>
    <scope>NUCLEOTIDE SEQUENCE [LARGE SCALE GENOMIC DNA]</scope>
    <source>
        <strain evidence="2 3">G4779</strain>
    </source>
</reference>
<comment type="caution">
    <text evidence="2">The sequence shown here is derived from an EMBL/GenBank/DDBJ whole genome shotgun (WGS) entry which is preliminary data.</text>
</comment>
<evidence type="ECO:0000313" key="2">
    <source>
        <dbReference type="EMBL" id="NNA98755.1"/>
    </source>
</evidence>
<dbReference type="AlphaFoldDB" id="A0A7Y1MUY4"/>
<evidence type="ECO:0000313" key="3">
    <source>
        <dbReference type="Proteomes" id="UP000542111"/>
    </source>
</evidence>
<evidence type="ECO:0000256" key="1">
    <source>
        <dbReference type="SAM" id="MobiDB-lite"/>
    </source>
</evidence>
<protein>
    <recommendedName>
        <fullName evidence="4">Type III secretion protein</fullName>
    </recommendedName>
</protein>
<accession>A0A7Y1MUY4</accession>
<dbReference type="RefSeq" id="WP_169898986.1">
    <property type="nucleotide sequence ID" value="NZ_JAAQYP010000068.1"/>
</dbReference>
<sequence length="120" mass="13376">MREIDNESKLNSNSQIDDSQEIPPPASDIDFFQASLAEAFPYTFNQPSILGTHVLSAQSAYLATLSKRATDGLRDLSLNKKSKRMQDVTKSLSDAHRELSMSIKVLNKTVQCFEKIGNLQ</sequence>
<evidence type="ECO:0008006" key="4">
    <source>
        <dbReference type="Google" id="ProtNLM"/>
    </source>
</evidence>
<feature type="region of interest" description="Disordered" evidence="1">
    <location>
        <begin position="1"/>
        <end position="25"/>
    </location>
</feature>
<dbReference type="Proteomes" id="UP000542111">
    <property type="component" value="Unassembled WGS sequence"/>
</dbReference>
<proteinExistence type="predicted"/>
<organism evidence="2 3">
    <name type="scientific">Pseudomonas gessardii</name>
    <dbReference type="NCBI Taxonomy" id="78544"/>
    <lineage>
        <taxon>Bacteria</taxon>
        <taxon>Pseudomonadati</taxon>
        <taxon>Pseudomonadota</taxon>
        <taxon>Gammaproteobacteria</taxon>
        <taxon>Pseudomonadales</taxon>
        <taxon>Pseudomonadaceae</taxon>
        <taxon>Pseudomonas</taxon>
    </lineage>
</organism>
<dbReference type="EMBL" id="JAAQYP010000068">
    <property type="protein sequence ID" value="NNA98755.1"/>
    <property type="molecule type" value="Genomic_DNA"/>
</dbReference>
<gene>
    <name evidence="2" type="ORF">HBO33_26725</name>
</gene>